<dbReference type="OrthoDB" id="799767at2"/>
<dbReference type="PROSITE" id="PS00041">
    <property type="entry name" value="HTH_ARAC_FAMILY_1"/>
    <property type="match status" value="1"/>
</dbReference>
<keyword evidence="6" id="KW-1185">Reference proteome</keyword>
<evidence type="ECO:0000259" key="4">
    <source>
        <dbReference type="PROSITE" id="PS01124"/>
    </source>
</evidence>
<evidence type="ECO:0000256" key="1">
    <source>
        <dbReference type="ARBA" id="ARBA00023015"/>
    </source>
</evidence>
<evidence type="ECO:0000256" key="2">
    <source>
        <dbReference type="ARBA" id="ARBA00023125"/>
    </source>
</evidence>
<sequence length="124" mass="14349">MKLSNEDLQKIAQVKAILENEYRHANTHAHLARRVNTNESKLRKGFKYINQKTIYEYLIEVRIEKAKEMLGTTDEPVKAVAIKVGYDVSNLVKQFKKITGMPPAEWRKKNSGNKIPSLYLYPKS</sequence>
<dbReference type="PANTHER" id="PTHR43280">
    <property type="entry name" value="ARAC-FAMILY TRANSCRIPTIONAL REGULATOR"/>
    <property type="match status" value="1"/>
</dbReference>
<evidence type="ECO:0000256" key="3">
    <source>
        <dbReference type="ARBA" id="ARBA00023163"/>
    </source>
</evidence>
<dbReference type="InterPro" id="IPR018062">
    <property type="entry name" value="HTH_AraC-typ_CS"/>
</dbReference>
<dbReference type="GO" id="GO:0003700">
    <property type="term" value="F:DNA-binding transcription factor activity"/>
    <property type="evidence" value="ECO:0007669"/>
    <property type="project" value="InterPro"/>
</dbReference>
<dbReference type="InterPro" id="IPR018060">
    <property type="entry name" value="HTH_AraC"/>
</dbReference>
<dbReference type="SUPFAM" id="SSF46689">
    <property type="entry name" value="Homeodomain-like"/>
    <property type="match status" value="1"/>
</dbReference>
<dbReference type="EMBL" id="STFF01000002">
    <property type="protein sequence ID" value="THU40295.1"/>
    <property type="molecule type" value="Genomic_DNA"/>
</dbReference>
<dbReference type="PROSITE" id="PS01124">
    <property type="entry name" value="HTH_ARAC_FAMILY_2"/>
    <property type="match status" value="1"/>
</dbReference>
<keyword evidence="3" id="KW-0804">Transcription</keyword>
<accession>A0A4S8HXR8</accession>
<dbReference type="RefSeq" id="WP_136577048.1">
    <property type="nucleotide sequence ID" value="NZ_STFF01000002.1"/>
</dbReference>
<dbReference type="AlphaFoldDB" id="A0A4S8HXR8"/>
<dbReference type="InterPro" id="IPR009057">
    <property type="entry name" value="Homeodomain-like_sf"/>
</dbReference>
<gene>
    <name evidence="5" type="ORF">FAM09_10535</name>
</gene>
<dbReference type="Pfam" id="PF12833">
    <property type="entry name" value="HTH_18"/>
    <property type="match status" value="1"/>
</dbReference>
<feature type="domain" description="HTH araC/xylS-type" evidence="4">
    <location>
        <begin position="12"/>
        <end position="109"/>
    </location>
</feature>
<dbReference type="SMART" id="SM00342">
    <property type="entry name" value="HTH_ARAC"/>
    <property type="match status" value="1"/>
</dbReference>
<protein>
    <submittedName>
        <fullName evidence="5">Helix-turn-helix transcriptional regulator</fullName>
    </submittedName>
</protein>
<organism evidence="5 6">
    <name type="scientific">Niastella caeni</name>
    <dbReference type="NCBI Taxonomy" id="2569763"/>
    <lineage>
        <taxon>Bacteria</taxon>
        <taxon>Pseudomonadati</taxon>
        <taxon>Bacteroidota</taxon>
        <taxon>Chitinophagia</taxon>
        <taxon>Chitinophagales</taxon>
        <taxon>Chitinophagaceae</taxon>
        <taxon>Niastella</taxon>
    </lineage>
</organism>
<keyword evidence="1" id="KW-0805">Transcription regulation</keyword>
<evidence type="ECO:0000313" key="6">
    <source>
        <dbReference type="Proteomes" id="UP000306918"/>
    </source>
</evidence>
<proteinExistence type="predicted"/>
<dbReference type="GO" id="GO:0043565">
    <property type="term" value="F:sequence-specific DNA binding"/>
    <property type="evidence" value="ECO:0007669"/>
    <property type="project" value="InterPro"/>
</dbReference>
<reference evidence="5 6" key="1">
    <citation type="submission" date="2019-04" db="EMBL/GenBank/DDBJ databases">
        <title>Niastella caeni sp. nov., isolated from activated sludge.</title>
        <authorList>
            <person name="Sheng M."/>
        </authorList>
    </citation>
    <scope>NUCLEOTIDE SEQUENCE [LARGE SCALE GENOMIC DNA]</scope>
    <source>
        <strain evidence="5 6">HX-2-15</strain>
    </source>
</reference>
<evidence type="ECO:0000313" key="5">
    <source>
        <dbReference type="EMBL" id="THU40295.1"/>
    </source>
</evidence>
<comment type="caution">
    <text evidence="5">The sequence shown here is derived from an EMBL/GenBank/DDBJ whole genome shotgun (WGS) entry which is preliminary data.</text>
</comment>
<dbReference type="PANTHER" id="PTHR43280:SF2">
    <property type="entry name" value="HTH-TYPE TRANSCRIPTIONAL REGULATOR EXSA"/>
    <property type="match status" value="1"/>
</dbReference>
<name>A0A4S8HXR8_9BACT</name>
<dbReference type="Gene3D" id="1.10.10.60">
    <property type="entry name" value="Homeodomain-like"/>
    <property type="match status" value="1"/>
</dbReference>
<keyword evidence="2" id="KW-0238">DNA-binding</keyword>
<dbReference type="Proteomes" id="UP000306918">
    <property type="component" value="Unassembled WGS sequence"/>
</dbReference>